<dbReference type="EMBL" id="JAUNZN010000019">
    <property type="protein sequence ID" value="KAK4810129.1"/>
    <property type="molecule type" value="Genomic_DNA"/>
</dbReference>
<dbReference type="Proteomes" id="UP001333110">
    <property type="component" value="Unassembled WGS sequence"/>
</dbReference>
<feature type="domain" description="Reverse transcriptase" evidence="2">
    <location>
        <begin position="106"/>
        <end position="403"/>
    </location>
</feature>
<dbReference type="AlphaFoldDB" id="A0AAN7MQ39"/>
<dbReference type="PRINTS" id="PR01345">
    <property type="entry name" value="CERVTRCPTASE"/>
</dbReference>
<dbReference type="Pfam" id="PF00078">
    <property type="entry name" value="RVT_1"/>
    <property type="match status" value="1"/>
</dbReference>
<proteinExistence type="predicted"/>
<evidence type="ECO:0000256" key="1">
    <source>
        <dbReference type="SAM" id="MobiDB-lite"/>
    </source>
</evidence>
<feature type="region of interest" description="Disordered" evidence="1">
    <location>
        <begin position="1"/>
        <end position="20"/>
    </location>
</feature>
<dbReference type="SUPFAM" id="SSF56672">
    <property type="entry name" value="DNA/RNA polymerases"/>
    <property type="match status" value="1"/>
</dbReference>
<evidence type="ECO:0000259" key="2">
    <source>
        <dbReference type="PROSITE" id="PS50878"/>
    </source>
</evidence>
<organism evidence="3 4">
    <name type="scientific">Mycteria americana</name>
    <name type="common">Wood stork</name>
    <dbReference type="NCBI Taxonomy" id="33587"/>
    <lineage>
        <taxon>Eukaryota</taxon>
        <taxon>Metazoa</taxon>
        <taxon>Chordata</taxon>
        <taxon>Craniata</taxon>
        <taxon>Vertebrata</taxon>
        <taxon>Euteleostomi</taxon>
        <taxon>Archelosauria</taxon>
        <taxon>Archosauria</taxon>
        <taxon>Dinosauria</taxon>
        <taxon>Saurischia</taxon>
        <taxon>Theropoda</taxon>
        <taxon>Coelurosauria</taxon>
        <taxon>Aves</taxon>
        <taxon>Neognathae</taxon>
        <taxon>Neoaves</taxon>
        <taxon>Aequornithes</taxon>
        <taxon>Ciconiiformes</taxon>
        <taxon>Ciconiidae</taxon>
        <taxon>Mycteria</taxon>
    </lineage>
</organism>
<dbReference type="InterPro" id="IPR000477">
    <property type="entry name" value="RT_dom"/>
</dbReference>
<evidence type="ECO:0000313" key="3">
    <source>
        <dbReference type="EMBL" id="KAK4810129.1"/>
    </source>
</evidence>
<evidence type="ECO:0000313" key="4">
    <source>
        <dbReference type="Proteomes" id="UP001333110"/>
    </source>
</evidence>
<dbReference type="InterPro" id="IPR043502">
    <property type="entry name" value="DNA/RNA_pol_sf"/>
</dbReference>
<accession>A0AAN7MQ39</accession>
<protein>
    <recommendedName>
        <fullName evidence="2">Reverse transcriptase domain-containing protein</fullName>
    </recommendedName>
</protein>
<keyword evidence="4" id="KW-1185">Reference proteome</keyword>
<comment type="caution">
    <text evidence="3">The sequence shown here is derived from an EMBL/GenBank/DDBJ whole genome shotgun (WGS) entry which is preliminary data.</text>
</comment>
<sequence length="597" mass="67306">MQLLRSPEEEAASLRTNDPGNQASCKLKLWRGLDEGAGVGRNKKPENRLQRCTRSWEGTGLAQLTPMTKGTSHTVWRHAQHIKLGKKKEGEDVWSDAHEFSHFYSSDSGLESGKRAWKKGNIVPIFKKGRKDDPGNYRPVSLTSVPGKIMEQILLEAMLEHMEDREVIRDSQHGFTKGKSCLTNLVAFYDGVTTSVDKGKAMDVIYLDFCKAFDTVPHNILLSKLERYGFDGWTVQWIRNWLDGCIQRIAVNGSMSRWRLVTSGVPQGSVLGPVLFNIFINDIDSEIKCTSAIDVPEGRDVIQRDLDKLEKWACVNLMRFNKGKCRVLHLGRGNPWLQYRLGDDVIKSSPAEKDLGVLVDEKLDISQQCALAAQNANRILGCIKRSVASRSREGILPFHSALVRPHLEYCVQLWSPQHKKGMELGGHENDARAGAPLLRGQDRLREVGLFSLEKRRLQGDLIAACQYLKGAYRKDGDRLFSKACCDRTRSKGFKLGEGRFRLDLRKQFCTMRVVKHWPGLPREVVEAPSLATFKVRLDGALSNLIELKMFLLLQGEDGGSLFTRSHMEKTMGNGDVVEFPSLEAFEMQLDRVLDNVI</sequence>
<dbReference type="CDD" id="cd01650">
    <property type="entry name" value="RT_nLTR_like"/>
    <property type="match status" value="1"/>
</dbReference>
<dbReference type="PROSITE" id="PS50878">
    <property type="entry name" value="RT_POL"/>
    <property type="match status" value="1"/>
</dbReference>
<gene>
    <name evidence="3" type="ORF">QYF61_009524</name>
</gene>
<dbReference type="PANTHER" id="PTHR33332">
    <property type="entry name" value="REVERSE TRANSCRIPTASE DOMAIN-CONTAINING PROTEIN"/>
    <property type="match status" value="1"/>
</dbReference>
<reference evidence="3 4" key="1">
    <citation type="journal article" date="2023" name="J. Hered.">
        <title>Chromosome-level genome of the wood stork (Mycteria americana) provides insight into avian chromosome evolution.</title>
        <authorList>
            <person name="Flamio R. Jr."/>
            <person name="Ramstad K.M."/>
        </authorList>
    </citation>
    <scope>NUCLEOTIDE SEQUENCE [LARGE SCALE GENOMIC DNA]</scope>
    <source>
        <strain evidence="3">JAX WOST 10</strain>
    </source>
</reference>
<name>A0AAN7MQ39_MYCAM</name>